<dbReference type="Proteomes" id="UP001140949">
    <property type="component" value="Unassembled WGS sequence"/>
</dbReference>
<evidence type="ECO:0000313" key="1">
    <source>
        <dbReference type="EMBL" id="KAJ6835934.1"/>
    </source>
</evidence>
<comment type="caution">
    <text evidence="1">The sequence shown here is derived from an EMBL/GenBank/DDBJ whole genome shotgun (WGS) entry which is preliminary data.</text>
</comment>
<dbReference type="AlphaFoldDB" id="A0AAX6H5C2"/>
<protein>
    <submittedName>
        <fullName evidence="1">Extensin</fullName>
    </submittedName>
</protein>
<sequence>MLPCRVLVGGLSTPSRAPVLPSPMPQSDRLFVSADAGPELLHSAVANRLWSSAASTPRLSYHVLANGHNSADLAVPSRAAAVCRNPSPCPRPPAVALWFGWRRPTPTF</sequence>
<reference evidence="1" key="1">
    <citation type="journal article" date="2023" name="GigaByte">
        <title>Genome assembly of the bearded iris, Iris pallida Lam.</title>
        <authorList>
            <person name="Bruccoleri R.E."/>
            <person name="Oakeley E.J."/>
            <person name="Faust A.M.E."/>
            <person name="Altorfer M."/>
            <person name="Dessus-Babus S."/>
            <person name="Burckhardt D."/>
            <person name="Oertli M."/>
            <person name="Naumann U."/>
            <person name="Petersen F."/>
            <person name="Wong J."/>
        </authorList>
    </citation>
    <scope>NUCLEOTIDE SEQUENCE</scope>
    <source>
        <strain evidence="1">GSM-AAB239-AS_SAM_17_03QT</strain>
    </source>
</reference>
<evidence type="ECO:0000313" key="2">
    <source>
        <dbReference type="Proteomes" id="UP001140949"/>
    </source>
</evidence>
<keyword evidence="2" id="KW-1185">Reference proteome</keyword>
<proteinExistence type="predicted"/>
<organism evidence="1 2">
    <name type="scientific">Iris pallida</name>
    <name type="common">Sweet iris</name>
    <dbReference type="NCBI Taxonomy" id="29817"/>
    <lineage>
        <taxon>Eukaryota</taxon>
        <taxon>Viridiplantae</taxon>
        <taxon>Streptophyta</taxon>
        <taxon>Embryophyta</taxon>
        <taxon>Tracheophyta</taxon>
        <taxon>Spermatophyta</taxon>
        <taxon>Magnoliopsida</taxon>
        <taxon>Liliopsida</taxon>
        <taxon>Asparagales</taxon>
        <taxon>Iridaceae</taxon>
        <taxon>Iridoideae</taxon>
        <taxon>Irideae</taxon>
        <taxon>Iris</taxon>
    </lineage>
</organism>
<name>A0AAX6H5C2_IRIPA</name>
<accession>A0AAX6H5C2</accession>
<gene>
    <name evidence="1" type="ORF">M6B38_329365</name>
</gene>
<reference evidence="1" key="2">
    <citation type="submission" date="2023-04" db="EMBL/GenBank/DDBJ databases">
        <authorList>
            <person name="Bruccoleri R.E."/>
            <person name="Oakeley E.J."/>
            <person name="Faust A.-M."/>
            <person name="Dessus-Babus S."/>
            <person name="Altorfer M."/>
            <person name="Burckhardt D."/>
            <person name="Oertli M."/>
            <person name="Naumann U."/>
            <person name="Petersen F."/>
            <person name="Wong J."/>
        </authorList>
    </citation>
    <scope>NUCLEOTIDE SEQUENCE</scope>
    <source>
        <strain evidence="1">GSM-AAB239-AS_SAM_17_03QT</strain>
        <tissue evidence="1">Leaf</tissue>
    </source>
</reference>
<dbReference type="EMBL" id="JANAVB010012706">
    <property type="protein sequence ID" value="KAJ6835934.1"/>
    <property type="molecule type" value="Genomic_DNA"/>
</dbReference>